<dbReference type="RefSeq" id="WP_186957994.1">
    <property type="nucleotide sequence ID" value="NZ_JACOOI010000001.1"/>
</dbReference>
<dbReference type="CDD" id="cd08994">
    <property type="entry name" value="GH43_62_32_68_117_130-like"/>
    <property type="match status" value="1"/>
</dbReference>
<reference evidence="1 2" key="1">
    <citation type="submission" date="2020-08" db="EMBL/GenBank/DDBJ databases">
        <title>Genome public.</title>
        <authorList>
            <person name="Liu C."/>
            <person name="Sun Q."/>
        </authorList>
    </citation>
    <scope>NUCLEOTIDE SEQUENCE [LARGE SCALE GENOMIC DNA]</scope>
    <source>
        <strain evidence="1 2">BX2</strain>
    </source>
</reference>
<keyword evidence="1" id="KW-0378">Hydrolase</keyword>
<name>A0ABR7DVI3_9BACT</name>
<protein>
    <submittedName>
        <fullName evidence="1">Glycoside hydrolase family protein</fullName>
    </submittedName>
</protein>
<dbReference type="Gene3D" id="2.115.10.20">
    <property type="entry name" value="Glycosyl hydrolase domain, family 43"/>
    <property type="match status" value="1"/>
</dbReference>
<evidence type="ECO:0000313" key="1">
    <source>
        <dbReference type="EMBL" id="MBC5641535.1"/>
    </source>
</evidence>
<dbReference type="InterPro" id="IPR023296">
    <property type="entry name" value="Glyco_hydro_beta-prop_sf"/>
</dbReference>
<keyword evidence="2" id="KW-1185">Reference proteome</keyword>
<sequence length="383" mass="43144">MNRSLTKIIWIFLSCFLLLSPLSGKKKTKERTLKSAEGKTLNLPYSQMALTAKFIGPAVEEKGWFNWCVSPIIGKDKKVHIFSSRWPKAEGMEGWSEKNAEIAHFIADRPEGPFRYVQSILKSEMFADPSTMVAPHNPRLEYVDDKYVLLYICQNPSKPGQMRIGMMTADELDGPWLFAGNNKGIMLDASPDPSHWTHNAKIGVCNPAFLKIRDKYYIYFSCITQPHAKANHSYGYAVADKLEGPYQLCDAPVTDNISYIEDAQAFATDGKYYLLTTDNFGKNTGVFGNLILWESKDGLQFKLKDAKIAMGTLFDYWGTESDQEKLMKTPGLFVRSTSGKLERPAILKIDGKPTYLYAVGDVNLESGPVSKSYVFKIEWNDGK</sequence>
<evidence type="ECO:0000313" key="2">
    <source>
        <dbReference type="Proteomes" id="UP000644010"/>
    </source>
</evidence>
<dbReference type="Proteomes" id="UP000644010">
    <property type="component" value="Unassembled WGS sequence"/>
</dbReference>
<proteinExistence type="predicted"/>
<gene>
    <name evidence="1" type="ORF">H8S77_01350</name>
</gene>
<dbReference type="GO" id="GO:0016787">
    <property type="term" value="F:hydrolase activity"/>
    <property type="evidence" value="ECO:0007669"/>
    <property type="project" value="UniProtKB-KW"/>
</dbReference>
<dbReference type="SUPFAM" id="SSF75005">
    <property type="entry name" value="Arabinanase/levansucrase/invertase"/>
    <property type="match status" value="1"/>
</dbReference>
<organism evidence="1 2">
    <name type="scientific">Parabacteroides segnis</name>
    <dbReference type="NCBI Taxonomy" id="2763058"/>
    <lineage>
        <taxon>Bacteria</taxon>
        <taxon>Pseudomonadati</taxon>
        <taxon>Bacteroidota</taxon>
        <taxon>Bacteroidia</taxon>
        <taxon>Bacteroidales</taxon>
        <taxon>Tannerellaceae</taxon>
        <taxon>Parabacteroides</taxon>
    </lineage>
</organism>
<dbReference type="EMBL" id="JACOOI010000001">
    <property type="protein sequence ID" value="MBC5641535.1"/>
    <property type="molecule type" value="Genomic_DNA"/>
</dbReference>
<accession>A0ABR7DVI3</accession>
<comment type="caution">
    <text evidence="1">The sequence shown here is derived from an EMBL/GenBank/DDBJ whole genome shotgun (WGS) entry which is preliminary data.</text>
</comment>